<sequence>MDVIVIFNGLGNQMSQYAFYLQKKKINPSTYLISFCKDHNGLEINSIFNITWKNTLINKSLYFLFRILIADRFKLITVPLKKLLTQMGCSVINEDYDYNFNSEYLKPSKGITFYFGGWHNEKYFIDSKDEILDSFSFSKDVDEITTSLVQEMANYESVSIHVRRGDYLNAANINLFGKVCTKEYFEKAIDLMNEKVKTPHYYIFSNDIGWVKENFNLERVTYVTHNSGINSWRDMFLMSSCKHNIIANSSFSWWGAWLNKNNNNTVLSPTKFLNSDKVSDIYPANWTKISDN</sequence>
<evidence type="ECO:0000313" key="3">
    <source>
        <dbReference type="EMBL" id="AOC95288.1"/>
    </source>
</evidence>
<dbReference type="RefSeq" id="WP_066033550.1">
    <property type="nucleotide sequence ID" value="NZ_CP016907.1"/>
</dbReference>
<dbReference type="PANTHER" id="PTHR11927:SF9">
    <property type="entry name" value="L-FUCOSYLTRANSFERASE"/>
    <property type="match status" value="1"/>
</dbReference>
<proteinExistence type="predicted"/>
<dbReference type="GO" id="GO:0008107">
    <property type="term" value="F:galactoside 2-alpha-L-fucosyltransferase activity"/>
    <property type="evidence" value="ECO:0007669"/>
    <property type="project" value="InterPro"/>
</dbReference>
<dbReference type="EMBL" id="CP016907">
    <property type="protein sequence ID" value="AOC95288.1"/>
    <property type="molecule type" value="Genomic_DNA"/>
</dbReference>
<dbReference type="PANTHER" id="PTHR11927">
    <property type="entry name" value="GALACTOSIDE 2-L-FUCOSYLTRANSFERASE"/>
    <property type="match status" value="1"/>
</dbReference>
<keyword evidence="2 3" id="KW-0808">Transferase</keyword>
<dbReference type="Gene3D" id="3.40.50.11350">
    <property type="match status" value="1"/>
</dbReference>
<dbReference type="InterPro" id="IPR002516">
    <property type="entry name" value="Glyco_trans_11"/>
</dbReference>
<accession>A0AAC9GIE7</accession>
<organism evidence="3 4">
    <name type="scientific">Flavobacterium anhuiense</name>
    <dbReference type="NCBI Taxonomy" id="459526"/>
    <lineage>
        <taxon>Bacteria</taxon>
        <taxon>Pseudomonadati</taxon>
        <taxon>Bacteroidota</taxon>
        <taxon>Flavobacteriia</taxon>
        <taxon>Flavobacteriales</taxon>
        <taxon>Flavobacteriaceae</taxon>
        <taxon>Flavobacterium</taxon>
    </lineage>
</organism>
<dbReference type="GO" id="GO:0016020">
    <property type="term" value="C:membrane"/>
    <property type="evidence" value="ECO:0007669"/>
    <property type="project" value="InterPro"/>
</dbReference>
<keyword evidence="1" id="KW-0328">Glycosyltransferase</keyword>
<evidence type="ECO:0000256" key="1">
    <source>
        <dbReference type="ARBA" id="ARBA00022676"/>
    </source>
</evidence>
<dbReference type="AlphaFoldDB" id="A0AAC9GIE7"/>
<dbReference type="CDD" id="cd11301">
    <property type="entry name" value="Fut1_Fut2_like"/>
    <property type="match status" value="1"/>
</dbReference>
<protein>
    <submittedName>
        <fullName evidence="3">Glycosyl transferase family 11</fullName>
    </submittedName>
</protein>
<gene>
    <name evidence="3" type="ORF">BB050_02172</name>
</gene>
<reference evidence="3 4" key="1">
    <citation type="submission" date="2016-08" db="EMBL/GenBank/DDBJ databases">
        <title>Complete genome sequence of Flavobacterium johnsoniae strain GSE09, a volatile-producing biocontrol agent isolated from cucumber (Cucumis sativus).</title>
        <authorList>
            <person name="Jeong J.-J."/>
            <person name="Oh J.Y."/>
            <person name="Jim Y.J."/>
            <person name="Sang M.K."/>
            <person name="Kim K.D."/>
        </authorList>
    </citation>
    <scope>NUCLEOTIDE SEQUENCE [LARGE SCALE GENOMIC DNA]</scope>
    <source>
        <strain evidence="3 4">GSE09</strain>
    </source>
</reference>
<name>A0AAC9GIE7_9FLAO</name>
<dbReference type="GO" id="GO:0005975">
    <property type="term" value="P:carbohydrate metabolic process"/>
    <property type="evidence" value="ECO:0007669"/>
    <property type="project" value="InterPro"/>
</dbReference>
<evidence type="ECO:0000256" key="2">
    <source>
        <dbReference type="ARBA" id="ARBA00022679"/>
    </source>
</evidence>
<dbReference type="KEGG" id="fjg:BB050_02172"/>
<evidence type="ECO:0000313" key="4">
    <source>
        <dbReference type="Proteomes" id="UP000093276"/>
    </source>
</evidence>
<dbReference type="Proteomes" id="UP000093276">
    <property type="component" value="Chromosome"/>
</dbReference>
<dbReference type="Pfam" id="PF01531">
    <property type="entry name" value="Glyco_transf_11"/>
    <property type="match status" value="1"/>
</dbReference>
<dbReference type="GeneID" id="32308051"/>